<dbReference type="InterPro" id="IPR047589">
    <property type="entry name" value="DUF11_rpt"/>
</dbReference>
<dbReference type="NCBIfam" id="TIGR01451">
    <property type="entry name" value="B_ant_repeat"/>
    <property type="match status" value="1"/>
</dbReference>
<keyword evidence="1" id="KW-0732">Signal</keyword>
<evidence type="ECO:0000256" key="1">
    <source>
        <dbReference type="SAM" id="SignalP"/>
    </source>
</evidence>
<dbReference type="Proteomes" id="UP000320160">
    <property type="component" value="Unassembled WGS sequence"/>
</dbReference>
<gene>
    <name evidence="2" type="ORF">FOM92_04010</name>
</gene>
<accession>A0A553WIT1</accession>
<feature type="signal peptide" evidence="1">
    <location>
        <begin position="1"/>
        <end position="26"/>
    </location>
</feature>
<dbReference type="EMBL" id="VKKU01000001">
    <property type="protein sequence ID" value="TSB04588.1"/>
    <property type="molecule type" value="Genomic_DNA"/>
</dbReference>
<protein>
    <recommendedName>
        <fullName evidence="4">DUF11 domain-containing protein</fullName>
    </recommendedName>
</protein>
<evidence type="ECO:0008006" key="4">
    <source>
        <dbReference type="Google" id="ProtNLM"/>
    </source>
</evidence>
<dbReference type="RefSeq" id="WP_143775476.1">
    <property type="nucleotide sequence ID" value="NZ_VKKU01000001.1"/>
</dbReference>
<evidence type="ECO:0000313" key="2">
    <source>
        <dbReference type="EMBL" id="TSB04588.1"/>
    </source>
</evidence>
<dbReference type="AlphaFoldDB" id="A0A553WIT1"/>
<sequence>MTSKLKLLVTSSGVSLAMLCAAPAFAGGTASNTLITNTVNVNFQVGGVSQSQQTAFDEFRVDRKVLFTLEEKAPTGTTTVSPGQTARNTTFILTNNSNAVFDFVVTPSQLAGGTAAHGGTDAFDVTNLLVCRDNNTDNVCDSAATGTLTIDDLGVDQSTTILVVGDIPLTATNGQVAGISLSAEVRESVGTTLITPATDATVNAALTMETIFADTAKTGNGGTSIARDGIDVATDDYTVSAAVLSVFKSSVVVDDGVSSSNFKSVPGAEVEYCISVANAVGGAQATNINISDVVPATMAFKTGSLRVNGTVTNPGINQTCSGGTGVSDAVDTDAGSFDSVSKTVAGTLNNLSGGSSSALIFRAIIN</sequence>
<evidence type="ECO:0000313" key="3">
    <source>
        <dbReference type="Proteomes" id="UP000320160"/>
    </source>
</evidence>
<feature type="chain" id="PRO_5021738373" description="DUF11 domain-containing protein" evidence="1">
    <location>
        <begin position="27"/>
        <end position="366"/>
    </location>
</feature>
<organism evidence="2 3">
    <name type="scientific">Sphingorhabdus contaminans</name>
    <dbReference type="NCBI Taxonomy" id="1343899"/>
    <lineage>
        <taxon>Bacteria</taxon>
        <taxon>Pseudomonadati</taxon>
        <taxon>Pseudomonadota</taxon>
        <taxon>Alphaproteobacteria</taxon>
        <taxon>Sphingomonadales</taxon>
        <taxon>Sphingomonadaceae</taxon>
        <taxon>Sphingorhabdus</taxon>
    </lineage>
</organism>
<keyword evidence="3" id="KW-1185">Reference proteome</keyword>
<comment type="caution">
    <text evidence="2">The sequence shown here is derived from an EMBL/GenBank/DDBJ whole genome shotgun (WGS) entry which is preliminary data.</text>
</comment>
<proteinExistence type="predicted"/>
<name>A0A553WIT1_9SPHN</name>
<dbReference type="OrthoDB" id="5400913at2"/>
<reference evidence="2 3" key="1">
    <citation type="submission" date="2019-07" db="EMBL/GenBank/DDBJ databases">
        <authorList>
            <person name="Park M."/>
        </authorList>
    </citation>
    <scope>NUCLEOTIDE SEQUENCE [LARGE SCALE GENOMIC DNA]</scope>
    <source>
        <strain evidence="2 3">KCTC32445</strain>
    </source>
</reference>